<proteinExistence type="predicted"/>
<reference evidence="3" key="1">
    <citation type="journal article" date="2019" name="Int. J. Syst. Evol. Microbiol.">
        <title>The Global Catalogue of Microorganisms (GCM) 10K type strain sequencing project: providing services to taxonomists for standard genome sequencing and annotation.</title>
        <authorList>
            <consortium name="The Broad Institute Genomics Platform"/>
            <consortium name="The Broad Institute Genome Sequencing Center for Infectious Disease"/>
            <person name="Wu L."/>
            <person name="Ma J."/>
        </authorList>
    </citation>
    <scope>NUCLEOTIDE SEQUENCE [LARGE SCALE GENOMIC DNA]</scope>
    <source>
        <strain evidence="3">JCM 32304</strain>
    </source>
</reference>
<feature type="transmembrane region" description="Helical" evidence="1">
    <location>
        <begin position="6"/>
        <end position="26"/>
    </location>
</feature>
<feature type="transmembrane region" description="Helical" evidence="1">
    <location>
        <begin position="78"/>
        <end position="96"/>
    </location>
</feature>
<keyword evidence="1" id="KW-0472">Membrane</keyword>
<gene>
    <name evidence="2" type="ORF">GCM10009409_23780</name>
</gene>
<comment type="caution">
    <text evidence="2">The sequence shown here is derived from an EMBL/GenBank/DDBJ whole genome shotgun (WGS) entry which is preliminary data.</text>
</comment>
<keyword evidence="1" id="KW-1133">Transmembrane helix</keyword>
<keyword evidence="3" id="KW-1185">Reference proteome</keyword>
<protein>
    <submittedName>
        <fullName evidence="2">Uncharacterized protein</fullName>
    </submittedName>
</protein>
<organism evidence="2 3">
    <name type="scientific">Shewanella saliphila</name>
    <dbReference type="NCBI Taxonomy" id="2282698"/>
    <lineage>
        <taxon>Bacteria</taxon>
        <taxon>Pseudomonadati</taxon>
        <taxon>Pseudomonadota</taxon>
        <taxon>Gammaproteobacteria</taxon>
        <taxon>Alteromonadales</taxon>
        <taxon>Shewanellaceae</taxon>
        <taxon>Shewanella</taxon>
    </lineage>
</organism>
<dbReference type="Proteomes" id="UP000654367">
    <property type="component" value="Unassembled WGS sequence"/>
</dbReference>
<accession>A0ABQ2Q8U0</accession>
<evidence type="ECO:0000313" key="2">
    <source>
        <dbReference type="EMBL" id="GGP56884.1"/>
    </source>
</evidence>
<feature type="transmembrane region" description="Helical" evidence="1">
    <location>
        <begin position="33"/>
        <end position="51"/>
    </location>
</feature>
<evidence type="ECO:0000256" key="1">
    <source>
        <dbReference type="SAM" id="Phobius"/>
    </source>
</evidence>
<name>A0ABQ2Q8U0_9GAMM</name>
<dbReference type="EMBL" id="BMQV01000023">
    <property type="protein sequence ID" value="GGP56884.1"/>
    <property type="molecule type" value="Genomic_DNA"/>
</dbReference>
<sequence>MFTIVIGHFLGMIVTMLFFSNVAIISTGPVSQFLTYLGLVCLLIFLEYQLVNSLKRGHIYFRGSIDKSDGVKFTQCQLAYSFQAGLFIMIILRNLLD</sequence>
<evidence type="ECO:0000313" key="3">
    <source>
        <dbReference type="Proteomes" id="UP000654367"/>
    </source>
</evidence>
<keyword evidence="1" id="KW-0812">Transmembrane</keyword>
<dbReference type="RefSeq" id="WP_188920623.1">
    <property type="nucleotide sequence ID" value="NZ_BMQV01000023.1"/>
</dbReference>